<keyword evidence="1" id="KW-0812">Transmembrane</keyword>
<dbReference type="EMBL" id="CABPSK010000002">
    <property type="protein sequence ID" value="VVE20175.1"/>
    <property type="molecule type" value="Genomic_DNA"/>
</dbReference>
<dbReference type="Proteomes" id="UP000366945">
    <property type="component" value="Unassembled WGS sequence"/>
</dbReference>
<evidence type="ECO:0000313" key="2">
    <source>
        <dbReference type="EMBL" id="VVE20175.1"/>
    </source>
</evidence>
<keyword evidence="3" id="KW-1185">Reference proteome</keyword>
<gene>
    <name evidence="2" type="ORF">PPN31114_03109</name>
</gene>
<organism evidence="2 3">
    <name type="scientific">Pandoraea pneumonica</name>
    <dbReference type="NCBI Taxonomy" id="2508299"/>
    <lineage>
        <taxon>Bacteria</taxon>
        <taxon>Pseudomonadati</taxon>
        <taxon>Pseudomonadota</taxon>
        <taxon>Betaproteobacteria</taxon>
        <taxon>Burkholderiales</taxon>
        <taxon>Burkholderiaceae</taxon>
        <taxon>Pandoraea</taxon>
    </lineage>
</organism>
<feature type="transmembrane region" description="Helical" evidence="1">
    <location>
        <begin position="12"/>
        <end position="33"/>
    </location>
</feature>
<sequence>MNYLVAEIPHFVLQLTVLMLFGFSAASFVMAYLQTGFVTSELIHLSSDHLKAQQLKENSLRYPQASVLGSSPNGLEGASSSPKIISIHDERDWQYLVECLKDKIKKEASDSLIGEFKGRIEFNQKHEAKTQELSARFAESRARIVKELASLGRRGNVNLTAGGVITVIGLALLATTVLQEVAISRSTWEFAAHFLPRMTLVVMIELFAFFFLSLYKSSLQEIKYFQNELTNLESKQIALRTAIDFGSQNLISNTVSAIAATERNHVLSKDQTTVELEKAKIEREGRGDLAKYLAEILQKRSQ</sequence>
<feature type="transmembrane region" description="Helical" evidence="1">
    <location>
        <begin position="156"/>
        <end position="174"/>
    </location>
</feature>
<reference evidence="2 3" key="1">
    <citation type="submission" date="2019-08" db="EMBL/GenBank/DDBJ databases">
        <authorList>
            <person name="Peeters C."/>
        </authorList>
    </citation>
    <scope>NUCLEOTIDE SEQUENCE [LARGE SCALE GENOMIC DNA]</scope>
    <source>
        <strain evidence="2 3">LMG 31114</strain>
    </source>
</reference>
<accession>A0A5E4WAQ1</accession>
<feature type="transmembrane region" description="Helical" evidence="1">
    <location>
        <begin position="194"/>
        <end position="215"/>
    </location>
</feature>
<evidence type="ECO:0000313" key="3">
    <source>
        <dbReference type="Proteomes" id="UP000366945"/>
    </source>
</evidence>
<keyword evidence="1" id="KW-0472">Membrane</keyword>
<protein>
    <submittedName>
        <fullName evidence="2">Uncharacterized protein</fullName>
    </submittedName>
</protein>
<dbReference type="AlphaFoldDB" id="A0A5E4WAQ1"/>
<name>A0A5E4WAQ1_9BURK</name>
<evidence type="ECO:0000256" key="1">
    <source>
        <dbReference type="SAM" id="Phobius"/>
    </source>
</evidence>
<proteinExistence type="predicted"/>
<keyword evidence="1" id="KW-1133">Transmembrane helix</keyword>